<dbReference type="EMBL" id="JH687805">
    <property type="protein sequence ID" value="EJD40190.1"/>
    <property type="molecule type" value="Genomic_DNA"/>
</dbReference>
<feature type="region of interest" description="Disordered" evidence="1">
    <location>
        <begin position="179"/>
        <end position="203"/>
    </location>
</feature>
<organism evidence="2 3">
    <name type="scientific">Auricularia subglabra (strain TFB-10046 / SS5)</name>
    <name type="common">White-rot fungus</name>
    <name type="synonym">Auricularia delicata (strain TFB10046)</name>
    <dbReference type="NCBI Taxonomy" id="717982"/>
    <lineage>
        <taxon>Eukaryota</taxon>
        <taxon>Fungi</taxon>
        <taxon>Dikarya</taxon>
        <taxon>Basidiomycota</taxon>
        <taxon>Agaricomycotina</taxon>
        <taxon>Agaricomycetes</taxon>
        <taxon>Auriculariales</taxon>
        <taxon>Auriculariaceae</taxon>
        <taxon>Auricularia</taxon>
    </lineage>
</organism>
<feature type="region of interest" description="Disordered" evidence="1">
    <location>
        <begin position="1"/>
        <end position="56"/>
    </location>
</feature>
<evidence type="ECO:0000313" key="3">
    <source>
        <dbReference type="Proteomes" id="UP000006514"/>
    </source>
</evidence>
<name>J0D231_AURST</name>
<feature type="compositionally biased region" description="Basic residues" evidence="1">
    <location>
        <begin position="1"/>
        <end position="10"/>
    </location>
</feature>
<proteinExistence type="predicted"/>
<feature type="compositionally biased region" description="Low complexity" evidence="1">
    <location>
        <begin position="392"/>
        <end position="418"/>
    </location>
</feature>
<dbReference type="eggNOG" id="ENOG502SKKZ">
    <property type="taxonomic scope" value="Eukaryota"/>
</dbReference>
<feature type="compositionally biased region" description="Low complexity" evidence="1">
    <location>
        <begin position="186"/>
        <end position="197"/>
    </location>
</feature>
<dbReference type="InParanoid" id="J0D231"/>
<gene>
    <name evidence="2" type="ORF">AURDEDRAFT_187120</name>
</gene>
<feature type="region of interest" description="Disordered" evidence="1">
    <location>
        <begin position="392"/>
        <end position="494"/>
    </location>
</feature>
<dbReference type="KEGG" id="adl:AURDEDRAFT_187120"/>
<accession>J0D231</accession>
<dbReference type="Proteomes" id="UP000006514">
    <property type="component" value="Unassembled WGS sequence"/>
</dbReference>
<dbReference type="OrthoDB" id="3259897at2759"/>
<evidence type="ECO:0000313" key="2">
    <source>
        <dbReference type="EMBL" id="EJD40190.1"/>
    </source>
</evidence>
<keyword evidence="3" id="KW-1185">Reference proteome</keyword>
<dbReference type="AlphaFoldDB" id="J0D231"/>
<feature type="compositionally biased region" description="Polar residues" evidence="1">
    <location>
        <begin position="44"/>
        <end position="56"/>
    </location>
</feature>
<reference evidence="3" key="1">
    <citation type="journal article" date="2012" name="Science">
        <title>The Paleozoic origin of enzymatic lignin decomposition reconstructed from 31 fungal genomes.</title>
        <authorList>
            <person name="Floudas D."/>
            <person name="Binder M."/>
            <person name="Riley R."/>
            <person name="Barry K."/>
            <person name="Blanchette R.A."/>
            <person name="Henrissat B."/>
            <person name="Martinez A.T."/>
            <person name="Otillar R."/>
            <person name="Spatafora J.W."/>
            <person name="Yadav J.S."/>
            <person name="Aerts A."/>
            <person name="Benoit I."/>
            <person name="Boyd A."/>
            <person name="Carlson A."/>
            <person name="Copeland A."/>
            <person name="Coutinho P.M."/>
            <person name="de Vries R.P."/>
            <person name="Ferreira P."/>
            <person name="Findley K."/>
            <person name="Foster B."/>
            <person name="Gaskell J."/>
            <person name="Glotzer D."/>
            <person name="Gorecki P."/>
            <person name="Heitman J."/>
            <person name="Hesse C."/>
            <person name="Hori C."/>
            <person name="Igarashi K."/>
            <person name="Jurgens J.A."/>
            <person name="Kallen N."/>
            <person name="Kersten P."/>
            <person name="Kohler A."/>
            <person name="Kuees U."/>
            <person name="Kumar T.K.A."/>
            <person name="Kuo A."/>
            <person name="LaButti K."/>
            <person name="Larrondo L.F."/>
            <person name="Lindquist E."/>
            <person name="Ling A."/>
            <person name="Lombard V."/>
            <person name="Lucas S."/>
            <person name="Lundell T."/>
            <person name="Martin R."/>
            <person name="McLaughlin D.J."/>
            <person name="Morgenstern I."/>
            <person name="Morin E."/>
            <person name="Murat C."/>
            <person name="Nagy L.G."/>
            <person name="Nolan M."/>
            <person name="Ohm R.A."/>
            <person name="Patyshakuliyeva A."/>
            <person name="Rokas A."/>
            <person name="Ruiz-Duenas F.J."/>
            <person name="Sabat G."/>
            <person name="Salamov A."/>
            <person name="Samejima M."/>
            <person name="Schmutz J."/>
            <person name="Slot J.C."/>
            <person name="St John F."/>
            <person name="Stenlid J."/>
            <person name="Sun H."/>
            <person name="Sun S."/>
            <person name="Syed K."/>
            <person name="Tsang A."/>
            <person name="Wiebenga A."/>
            <person name="Young D."/>
            <person name="Pisabarro A."/>
            <person name="Eastwood D.C."/>
            <person name="Martin F."/>
            <person name="Cullen D."/>
            <person name="Grigoriev I.V."/>
            <person name="Hibbett D.S."/>
        </authorList>
    </citation>
    <scope>NUCLEOTIDE SEQUENCE [LARGE SCALE GENOMIC DNA]</scope>
    <source>
        <strain evidence="3">TFB10046</strain>
    </source>
</reference>
<sequence length="567" mass="61451">MLARGSRSRSKTVPAPEEPHAQSQNARNARLGDRDPRSQFHGGTVNSVNTQESSQPIHRGYALHDSLVYAYASTFHSRDRNFSITIRSPGARQEHTGPYHAQQVPIFGLRDTIGGSVDLRVPPGVGTLVITMEGTLHYSSPSFSRKFQTQVANPLRHKHVFLSSSFVFLPGSSEYSTTNTSVTGHSYGSQQQKQNSSGGIGGAIKRALSGRKRKVSFAKVPEQHQAGYQMPTTQHIVRSFSFQIPARVNQEIPPSFYASVLSEGDGIRERASVESAEVEYKVTAVWESTTGRRNVVEAPFLFLPDPSYAAPRRPLQWSETPLIATRPVPFKCALCLPHPRTFTRESAITYSVTFATDPPSRSLARDIAAEATITVSFARQLLFDPSRGIRTSYSTAPTSSAATATSATTESSARSGSSWFGLKRTATTPSARSEANGAPRMLEKPLPAPPPEATTSEAKVLKSTVAHGFTRQRSKGSKHAKESSGGSASGPGILFQPDGIYKGKMDLSSEALPTITYGGANVKYVMTASVRFGSDELRVVADIKLVEPVARWERGESIRHGGTPSYP</sequence>
<evidence type="ECO:0000256" key="1">
    <source>
        <dbReference type="SAM" id="MobiDB-lite"/>
    </source>
</evidence>
<protein>
    <submittedName>
        <fullName evidence="2">Uncharacterized protein</fullName>
    </submittedName>
</protein>